<dbReference type="GO" id="GO:0022857">
    <property type="term" value="F:transmembrane transporter activity"/>
    <property type="evidence" value="ECO:0007669"/>
    <property type="project" value="InterPro"/>
</dbReference>
<feature type="transmembrane region" description="Helical" evidence="6">
    <location>
        <begin position="156"/>
        <end position="177"/>
    </location>
</feature>
<dbReference type="InterPro" id="IPR036259">
    <property type="entry name" value="MFS_trans_sf"/>
</dbReference>
<dbReference type="AlphaFoldDB" id="A0A137NZ05"/>
<keyword evidence="5 6" id="KW-0472">Membrane</keyword>
<dbReference type="EMBL" id="KQ964597">
    <property type="protein sequence ID" value="KXN68073.1"/>
    <property type="molecule type" value="Genomic_DNA"/>
</dbReference>
<evidence type="ECO:0000256" key="5">
    <source>
        <dbReference type="ARBA" id="ARBA00023136"/>
    </source>
</evidence>
<dbReference type="STRING" id="796925.A0A137NZ05"/>
<feature type="transmembrane region" description="Helical" evidence="6">
    <location>
        <begin position="189"/>
        <end position="211"/>
    </location>
</feature>
<feature type="transmembrane region" description="Helical" evidence="6">
    <location>
        <begin position="131"/>
        <end position="149"/>
    </location>
</feature>
<dbReference type="Pfam" id="PF07690">
    <property type="entry name" value="MFS_1"/>
    <property type="match status" value="1"/>
</dbReference>
<dbReference type="InterPro" id="IPR020846">
    <property type="entry name" value="MFS_dom"/>
</dbReference>
<feature type="transmembrane region" description="Helical" evidence="6">
    <location>
        <begin position="250"/>
        <end position="272"/>
    </location>
</feature>
<keyword evidence="4 6" id="KW-1133">Transmembrane helix</keyword>
<proteinExistence type="predicted"/>
<keyword evidence="2" id="KW-0813">Transport</keyword>
<protein>
    <submittedName>
        <fullName evidence="8">MFS general substrate transporter</fullName>
    </submittedName>
</protein>
<evidence type="ECO:0000313" key="9">
    <source>
        <dbReference type="Proteomes" id="UP000070444"/>
    </source>
</evidence>
<feature type="transmembrane region" description="Helical" evidence="6">
    <location>
        <begin position="487"/>
        <end position="506"/>
    </location>
</feature>
<dbReference type="GO" id="GO:0005886">
    <property type="term" value="C:plasma membrane"/>
    <property type="evidence" value="ECO:0007669"/>
    <property type="project" value="TreeGrafter"/>
</dbReference>
<dbReference type="PANTHER" id="PTHR23501:SF191">
    <property type="entry name" value="VACUOLAR BASIC AMINO ACID TRANSPORTER 4"/>
    <property type="match status" value="1"/>
</dbReference>
<evidence type="ECO:0000256" key="1">
    <source>
        <dbReference type="ARBA" id="ARBA00004127"/>
    </source>
</evidence>
<evidence type="ECO:0000256" key="4">
    <source>
        <dbReference type="ARBA" id="ARBA00022989"/>
    </source>
</evidence>
<dbReference type="OrthoDB" id="3437016at2759"/>
<evidence type="ECO:0000256" key="2">
    <source>
        <dbReference type="ARBA" id="ARBA00022448"/>
    </source>
</evidence>
<evidence type="ECO:0000256" key="6">
    <source>
        <dbReference type="SAM" id="Phobius"/>
    </source>
</evidence>
<name>A0A137NZ05_CONC2</name>
<evidence type="ECO:0000259" key="7">
    <source>
        <dbReference type="PROSITE" id="PS50850"/>
    </source>
</evidence>
<accession>A0A137NZ05</accession>
<dbReference type="GO" id="GO:0012505">
    <property type="term" value="C:endomembrane system"/>
    <property type="evidence" value="ECO:0007669"/>
    <property type="project" value="UniProtKB-SubCell"/>
</dbReference>
<evidence type="ECO:0000256" key="3">
    <source>
        <dbReference type="ARBA" id="ARBA00022692"/>
    </source>
</evidence>
<dbReference type="PANTHER" id="PTHR23501">
    <property type="entry name" value="MAJOR FACILITATOR SUPERFAMILY"/>
    <property type="match status" value="1"/>
</dbReference>
<dbReference type="InterPro" id="IPR011701">
    <property type="entry name" value="MFS"/>
</dbReference>
<keyword evidence="9" id="KW-1185">Reference proteome</keyword>
<organism evidence="8 9">
    <name type="scientific">Conidiobolus coronatus (strain ATCC 28846 / CBS 209.66 / NRRL 28638)</name>
    <name type="common">Delacroixia coronata</name>
    <dbReference type="NCBI Taxonomy" id="796925"/>
    <lineage>
        <taxon>Eukaryota</taxon>
        <taxon>Fungi</taxon>
        <taxon>Fungi incertae sedis</taxon>
        <taxon>Zoopagomycota</taxon>
        <taxon>Entomophthoromycotina</taxon>
        <taxon>Entomophthoromycetes</taxon>
        <taxon>Entomophthorales</taxon>
        <taxon>Ancylistaceae</taxon>
        <taxon>Conidiobolus</taxon>
    </lineage>
</organism>
<dbReference type="Proteomes" id="UP000070444">
    <property type="component" value="Unassembled WGS sequence"/>
</dbReference>
<dbReference type="CDD" id="cd17502">
    <property type="entry name" value="MFS_Azr1_MDR_like"/>
    <property type="match status" value="1"/>
</dbReference>
<dbReference type="SUPFAM" id="SSF103473">
    <property type="entry name" value="MFS general substrate transporter"/>
    <property type="match status" value="1"/>
</dbReference>
<dbReference type="Gene3D" id="1.20.1250.20">
    <property type="entry name" value="MFS general substrate transporter like domains"/>
    <property type="match status" value="2"/>
</dbReference>
<feature type="transmembrane region" description="Helical" evidence="6">
    <location>
        <begin position="101"/>
        <end position="119"/>
    </location>
</feature>
<feature type="domain" description="Major facilitator superfamily (MFS) profile" evidence="7">
    <location>
        <begin position="66"/>
        <end position="514"/>
    </location>
</feature>
<feature type="transmembrane region" description="Helical" evidence="6">
    <location>
        <begin position="359"/>
        <end position="378"/>
    </location>
</feature>
<comment type="subcellular location">
    <subcellularLocation>
        <location evidence="1">Endomembrane system</location>
        <topology evidence="1">Multi-pass membrane protein</topology>
    </subcellularLocation>
</comment>
<evidence type="ECO:0000313" key="8">
    <source>
        <dbReference type="EMBL" id="KXN68073.1"/>
    </source>
</evidence>
<feature type="transmembrane region" description="Helical" evidence="6">
    <location>
        <begin position="384"/>
        <end position="407"/>
    </location>
</feature>
<dbReference type="PROSITE" id="PS50850">
    <property type="entry name" value="MFS"/>
    <property type="match status" value="1"/>
</dbReference>
<keyword evidence="3 6" id="KW-0812">Transmembrane</keyword>
<feature type="transmembrane region" description="Helical" evidence="6">
    <location>
        <begin position="414"/>
        <end position="436"/>
    </location>
</feature>
<sequence>MANIDSNNSRISYGLGKGIPIEEFDHRIASNIYNLSTVNKEDIPDFKDPVGKSAFNSKNCCYKFLCTLGLVPCAYIGSMSENAVATITEVIGSDLKTFRSITSIARGYLLTTVAFAPLFGKLSDIFGRKPVELASIALFAIGSLGCALVNSMTLFVVFRCIAGIGDGGITSMAFIMVTDIIPLEDRSTYLSIISITFAIAQISGPIIGGAISEVSWRITFYIQLPLCAILAALVIFVMDLPNSEEYAWNSAPIITLFVLMIAFFVAFVIIELKVSFEPVLPSRVFVHNVIISLIASFMVGAVKFVAVYYLPVYYQFVHGATPSESGYRLIPFLAVISICCFISGYLIKIFNTIRGIKWIGGVTTIVGVCLVALMRQNYTLVEQIFFILINGIGLGLIFQLTIFMLTLSVPSEDVAIASGLFTFAMNIGGVVSLSIAGTAYNSVLNSQLTQKLPLLNPADLLDLQIVKQLSWENKEIFQTCYYLAFKYAYICMLPFAILLLLSVLGLKKVQIPRKSSQQSYYQ</sequence>
<gene>
    <name evidence="8" type="ORF">CONCODRAFT_9746</name>
</gene>
<reference evidence="8 9" key="1">
    <citation type="journal article" date="2015" name="Genome Biol. Evol.">
        <title>Phylogenomic analyses indicate that early fungi evolved digesting cell walls of algal ancestors of land plants.</title>
        <authorList>
            <person name="Chang Y."/>
            <person name="Wang S."/>
            <person name="Sekimoto S."/>
            <person name="Aerts A.L."/>
            <person name="Choi C."/>
            <person name="Clum A."/>
            <person name="LaButti K.M."/>
            <person name="Lindquist E.A."/>
            <person name="Yee Ngan C."/>
            <person name="Ohm R.A."/>
            <person name="Salamov A.A."/>
            <person name="Grigoriev I.V."/>
            <person name="Spatafora J.W."/>
            <person name="Berbee M.L."/>
        </authorList>
    </citation>
    <scope>NUCLEOTIDE SEQUENCE [LARGE SCALE GENOMIC DNA]</scope>
    <source>
        <strain evidence="8 9">NRRL 28638</strain>
    </source>
</reference>
<feature type="transmembrane region" description="Helical" evidence="6">
    <location>
        <begin position="329"/>
        <end position="347"/>
    </location>
</feature>
<feature type="transmembrane region" description="Helical" evidence="6">
    <location>
        <begin position="284"/>
        <end position="309"/>
    </location>
</feature>
<feature type="transmembrane region" description="Helical" evidence="6">
    <location>
        <begin position="218"/>
        <end position="238"/>
    </location>
</feature>